<dbReference type="Proteomes" id="UP000078224">
    <property type="component" value="Unassembled WGS sequence"/>
</dbReference>
<protein>
    <submittedName>
        <fullName evidence="2">GNAT family acetyltransferase</fullName>
        <ecNumber evidence="2">2.3.1.-</ecNumber>
    </submittedName>
</protein>
<dbReference type="EMBL" id="LXEW01000009">
    <property type="protein sequence ID" value="OAT54604.1"/>
    <property type="molecule type" value="Genomic_DNA"/>
</dbReference>
<dbReference type="InterPro" id="IPR000182">
    <property type="entry name" value="GNAT_dom"/>
</dbReference>
<proteinExistence type="predicted"/>
<dbReference type="EC" id="2.3.1.-" evidence="2"/>
<evidence type="ECO:0000313" key="3">
    <source>
        <dbReference type="Proteomes" id="UP000078224"/>
    </source>
</evidence>
<comment type="caution">
    <text evidence="2">The sequence shown here is derived from an EMBL/GenBank/DDBJ whole genome shotgun (WGS) entry which is preliminary data.</text>
</comment>
<organism evidence="2 3">
    <name type="scientific">Providencia heimbachae ATCC 35613</name>
    <dbReference type="NCBI Taxonomy" id="1354272"/>
    <lineage>
        <taxon>Bacteria</taxon>
        <taxon>Pseudomonadati</taxon>
        <taxon>Pseudomonadota</taxon>
        <taxon>Gammaproteobacteria</taxon>
        <taxon>Enterobacterales</taxon>
        <taxon>Morganellaceae</taxon>
        <taxon>Providencia</taxon>
    </lineage>
</organism>
<dbReference type="Pfam" id="PF13673">
    <property type="entry name" value="Acetyltransf_10"/>
    <property type="match status" value="1"/>
</dbReference>
<dbReference type="GO" id="GO:0016747">
    <property type="term" value="F:acyltransferase activity, transferring groups other than amino-acyl groups"/>
    <property type="evidence" value="ECO:0007669"/>
    <property type="project" value="InterPro"/>
</dbReference>
<dbReference type="InterPro" id="IPR016181">
    <property type="entry name" value="Acyl_CoA_acyltransferase"/>
</dbReference>
<keyword evidence="3" id="KW-1185">Reference proteome</keyword>
<keyword evidence="2" id="KW-0012">Acyltransferase</keyword>
<dbReference type="Gene3D" id="3.40.630.30">
    <property type="match status" value="1"/>
</dbReference>
<evidence type="ECO:0000259" key="1">
    <source>
        <dbReference type="PROSITE" id="PS51186"/>
    </source>
</evidence>
<evidence type="ECO:0000313" key="2">
    <source>
        <dbReference type="EMBL" id="OAT54604.1"/>
    </source>
</evidence>
<dbReference type="PROSITE" id="PS51186">
    <property type="entry name" value="GNAT"/>
    <property type="match status" value="1"/>
</dbReference>
<dbReference type="AlphaFoldDB" id="A0A1B7K3K2"/>
<feature type="domain" description="N-acetyltransferase" evidence="1">
    <location>
        <begin position="126"/>
        <end position="267"/>
    </location>
</feature>
<sequence>MYPACDKMNNNEALFYEQEKYFWSAICCNTVNIDDQTIAYFTKLMTPEFNFIYLHQGASVDSFKSAESLFKEQRKSYILVVHNAELEKFQPYISQRNLINDGESTAMVLNHADLIKQTKYSVPENYHIQQCNKQLISWAQPLITAFPSAKEDGEIDDDTVINEYIRYHQRALDKNINMMHFVLFHEQNAVSALTLTINGQVARLDDIGTDVRYQKKGLATILIKFALQFCQQHGIEQCVLEASSDGLSIYRKLGFQPIFNYTSFIAE</sequence>
<reference evidence="2 3" key="1">
    <citation type="submission" date="2016-04" db="EMBL/GenBank/DDBJ databases">
        <title>ATOL: Assembling a taxonomically balanced genome-scale reconstruction of the evolutionary history of the Enterobacteriaceae.</title>
        <authorList>
            <person name="Plunkett G.III."/>
            <person name="Neeno-Eckwall E.C."/>
            <person name="Glasner J.D."/>
            <person name="Perna N.T."/>
        </authorList>
    </citation>
    <scope>NUCLEOTIDE SEQUENCE [LARGE SCALE GENOMIC DNA]</scope>
    <source>
        <strain evidence="2 3">ATCC 35613</strain>
    </source>
</reference>
<accession>A0A1B7K3K2</accession>
<dbReference type="SUPFAM" id="SSF55729">
    <property type="entry name" value="Acyl-CoA N-acyltransferases (Nat)"/>
    <property type="match status" value="1"/>
</dbReference>
<gene>
    <name evidence="2" type="ORF">M998_0298</name>
</gene>
<keyword evidence="2" id="KW-0808">Transferase</keyword>
<name>A0A1B7K3K2_9GAMM</name>
<dbReference type="PATRIC" id="fig|1354272.4.peg.309"/>